<feature type="compositionally biased region" description="Low complexity" evidence="1">
    <location>
        <begin position="123"/>
        <end position="140"/>
    </location>
</feature>
<sequence>MIATIPLISNGVKDNLKKKKTTFDVGTKKYFYGLPNTANFFYNTVNIWGRGPKFLHATIPGKITRVYSFFPNLPKRVSSLLIPFKHHPFLLTTFAFVINLEPLKRSKNQKRRPVITNLSKPLSNPHHTPSSNHHHNNSNQHINFPAIKTVTIPKPTQTSHNRSNNFPNPSIETDTQKHHRIPASNEQRRTSTETAITEPIRKAKSKSKGSISLTFRSRLVYSLFEICEFRIE</sequence>
<dbReference type="HOGENOM" id="CLU_1196434_0_0_1"/>
<dbReference type="EnsemblPlants" id="AES81455">
    <property type="protein sequence ID" value="AES81455"/>
    <property type="gene ID" value="MTR_7g092940"/>
</dbReference>
<accession>G7KVB3</accession>
<feature type="region of interest" description="Disordered" evidence="1">
    <location>
        <begin position="156"/>
        <end position="194"/>
    </location>
</feature>
<dbReference type="AlphaFoldDB" id="G7KVB3"/>
<evidence type="ECO:0000313" key="2">
    <source>
        <dbReference type="EMBL" id="AES81455.2"/>
    </source>
</evidence>
<reference evidence="2 4" key="2">
    <citation type="journal article" date="2014" name="BMC Genomics">
        <title>An improved genome release (version Mt4.0) for the model legume Medicago truncatula.</title>
        <authorList>
            <person name="Tang H."/>
            <person name="Krishnakumar V."/>
            <person name="Bidwell S."/>
            <person name="Rosen B."/>
            <person name="Chan A."/>
            <person name="Zhou S."/>
            <person name="Gentzbittel L."/>
            <person name="Childs K.L."/>
            <person name="Yandell M."/>
            <person name="Gundlach H."/>
            <person name="Mayer K.F."/>
            <person name="Schwartz D.C."/>
            <person name="Town C.D."/>
        </authorList>
    </citation>
    <scope>GENOME REANNOTATION</scope>
    <source>
        <strain evidence="3 4">cv. Jemalong A17</strain>
    </source>
</reference>
<gene>
    <name evidence="2" type="ordered locus">MTR_7g092940</name>
</gene>
<protein>
    <submittedName>
        <fullName evidence="2 3">Uncharacterized protein</fullName>
    </submittedName>
</protein>
<accession>A0A0C3WCV4</accession>
<evidence type="ECO:0000313" key="3">
    <source>
        <dbReference type="EnsemblPlants" id="AES81455"/>
    </source>
</evidence>
<reference evidence="2 4" key="1">
    <citation type="journal article" date="2011" name="Nature">
        <title>The Medicago genome provides insight into the evolution of rhizobial symbioses.</title>
        <authorList>
            <person name="Young N.D."/>
            <person name="Debelle F."/>
            <person name="Oldroyd G.E."/>
            <person name="Geurts R."/>
            <person name="Cannon S.B."/>
            <person name="Udvardi M.K."/>
            <person name="Benedito V.A."/>
            <person name="Mayer K.F."/>
            <person name="Gouzy J."/>
            <person name="Schoof H."/>
            <person name="Van de Peer Y."/>
            <person name="Proost S."/>
            <person name="Cook D.R."/>
            <person name="Meyers B.C."/>
            <person name="Spannagl M."/>
            <person name="Cheung F."/>
            <person name="De Mita S."/>
            <person name="Krishnakumar V."/>
            <person name="Gundlach H."/>
            <person name="Zhou S."/>
            <person name="Mudge J."/>
            <person name="Bharti A.K."/>
            <person name="Murray J.D."/>
            <person name="Naoumkina M.A."/>
            <person name="Rosen B."/>
            <person name="Silverstein K.A."/>
            <person name="Tang H."/>
            <person name="Rombauts S."/>
            <person name="Zhao P.X."/>
            <person name="Zhou P."/>
            <person name="Barbe V."/>
            <person name="Bardou P."/>
            <person name="Bechner M."/>
            <person name="Bellec A."/>
            <person name="Berger A."/>
            <person name="Berges H."/>
            <person name="Bidwell S."/>
            <person name="Bisseling T."/>
            <person name="Choisne N."/>
            <person name="Couloux A."/>
            <person name="Denny R."/>
            <person name="Deshpande S."/>
            <person name="Dai X."/>
            <person name="Doyle J.J."/>
            <person name="Dudez A.M."/>
            <person name="Farmer A.D."/>
            <person name="Fouteau S."/>
            <person name="Franken C."/>
            <person name="Gibelin C."/>
            <person name="Gish J."/>
            <person name="Goldstein S."/>
            <person name="Gonzalez A.J."/>
            <person name="Green P.J."/>
            <person name="Hallab A."/>
            <person name="Hartog M."/>
            <person name="Hua A."/>
            <person name="Humphray S.J."/>
            <person name="Jeong D.H."/>
            <person name="Jing Y."/>
            <person name="Jocker A."/>
            <person name="Kenton S.M."/>
            <person name="Kim D.J."/>
            <person name="Klee K."/>
            <person name="Lai H."/>
            <person name="Lang C."/>
            <person name="Lin S."/>
            <person name="Macmil S.L."/>
            <person name="Magdelenat G."/>
            <person name="Matthews L."/>
            <person name="McCorrison J."/>
            <person name="Monaghan E.L."/>
            <person name="Mun J.H."/>
            <person name="Najar F.Z."/>
            <person name="Nicholson C."/>
            <person name="Noirot C."/>
            <person name="O'Bleness M."/>
            <person name="Paule C.R."/>
            <person name="Poulain J."/>
            <person name="Prion F."/>
            <person name="Qin B."/>
            <person name="Qu C."/>
            <person name="Retzel E.F."/>
            <person name="Riddle C."/>
            <person name="Sallet E."/>
            <person name="Samain S."/>
            <person name="Samson N."/>
            <person name="Sanders I."/>
            <person name="Saurat O."/>
            <person name="Scarpelli C."/>
            <person name="Schiex T."/>
            <person name="Segurens B."/>
            <person name="Severin A.J."/>
            <person name="Sherrier D.J."/>
            <person name="Shi R."/>
            <person name="Sims S."/>
            <person name="Singer S.R."/>
            <person name="Sinharoy S."/>
            <person name="Sterck L."/>
            <person name="Viollet A."/>
            <person name="Wang B.B."/>
            <person name="Wang K."/>
            <person name="Wang M."/>
            <person name="Wang X."/>
            <person name="Warfsmann J."/>
            <person name="Weissenbach J."/>
            <person name="White D.D."/>
            <person name="White J.D."/>
            <person name="Wiley G.B."/>
            <person name="Wincker P."/>
            <person name="Xing Y."/>
            <person name="Yang L."/>
            <person name="Yao Z."/>
            <person name="Ying F."/>
            <person name="Zhai J."/>
            <person name="Zhou L."/>
            <person name="Zuber A."/>
            <person name="Denarie J."/>
            <person name="Dixon R.A."/>
            <person name="May G.D."/>
            <person name="Schwartz D.C."/>
            <person name="Rogers J."/>
            <person name="Quetier F."/>
            <person name="Town C.D."/>
            <person name="Roe B.A."/>
        </authorList>
    </citation>
    <scope>NUCLEOTIDE SEQUENCE [LARGE SCALE GENOMIC DNA]</scope>
    <source>
        <strain evidence="2">A17</strain>
        <strain evidence="3 4">cv. Jemalong A17</strain>
    </source>
</reference>
<dbReference type="EMBL" id="CM001223">
    <property type="protein sequence ID" value="AES81455.2"/>
    <property type="molecule type" value="Genomic_DNA"/>
</dbReference>
<organism evidence="2 4">
    <name type="scientific">Medicago truncatula</name>
    <name type="common">Barrel medic</name>
    <name type="synonym">Medicago tribuloides</name>
    <dbReference type="NCBI Taxonomy" id="3880"/>
    <lineage>
        <taxon>Eukaryota</taxon>
        <taxon>Viridiplantae</taxon>
        <taxon>Streptophyta</taxon>
        <taxon>Embryophyta</taxon>
        <taxon>Tracheophyta</taxon>
        <taxon>Spermatophyta</taxon>
        <taxon>Magnoliopsida</taxon>
        <taxon>eudicotyledons</taxon>
        <taxon>Gunneridae</taxon>
        <taxon>Pentapetalae</taxon>
        <taxon>rosids</taxon>
        <taxon>fabids</taxon>
        <taxon>Fabales</taxon>
        <taxon>Fabaceae</taxon>
        <taxon>Papilionoideae</taxon>
        <taxon>50 kb inversion clade</taxon>
        <taxon>NPAAA clade</taxon>
        <taxon>Hologalegina</taxon>
        <taxon>IRL clade</taxon>
        <taxon>Trifolieae</taxon>
        <taxon>Medicago</taxon>
    </lineage>
</organism>
<evidence type="ECO:0000256" key="1">
    <source>
        <dbReference type="SAM" id="MobiDB-lite"/>
    </source>
</evidence>
<name>G7KVB3_MEDTR</name>
<evidence type="ECO:0000313" key="4">
    <source>
        <dbReference type="Proteomes" id="UP000002051"/>
    </source>
</evidence>
<feature type="region of interest" description="Disordered" evidence="1">
    <location>
        <begin position="107"/>
        <end position="140"/>
    </location>
</feature>
<dbReference type="Proteomes" id="UP000002051">
    <property type="component" value="Unassembled WGS sequence"/>
</dbReference>
<feature type="compositionally biased region" description="Polar residues" evidence="1">
    <location>
        <begin position="156"/>
        <end position="173"/>
    </location>
</feature>
<keyword evidence="4" id="KW-1185">Reference proteome</keyword>
<reference evidence="3" key="3">
    <citation type="submission" date="2015-04" db="UniProtKB">
        <authorList>
            <consortium name="EnsemblPlants"/>
        </authorList>
    </citation>
    <scope>IDENTIFICATION</scope>
    <source>
        <strain evidence="3">cv. Jemalong A17</strain>
    </source>
</reference>
<dbReference type="PaxDb" id="3880-AES81455"/>
<proteinExistence type="predicted"/>